<dbReference type="OrthoDB" id="738440at2"/>
<gene>
    <name evidence="2" type="ORF">SAMN05660236_0593</name>
</gene>
<name>A0A1T5IZV7_9BACT</name>
<dbReference type="STRING" id="688867.SAMN05660236_0593"/>
<dbReference type="Proteomes" id="UP000190961">
    <property type="component" value="Unassembled WGS sequence"/>
</dbReference>
<organism evidence="2 3">
    <name type="scientific">Ohtaekwangia koreensis</name>
    <dbReference type="NCBI Taxonomy" id="688867"/>
    <lineage>
        <taxon>Bacteria</taxon>
        <taxon>Pseudomonadati</taxon>
        <taxon>Bacteroidota</taxon>
        <taxon>Cytophagia</taxon>
        <taxon>Cytophagales</taxon>
        <taxon>Fulvivirgaceae</taxon>
        <taxon>Ohtaekwangia</taxon>
    </lineage>
</organism>
<evidence type="ECO:0000313" key="3">
    <source>
        <dbReference type="Proteomes" id="UP000190961"/>
    </source>
</evidence>
<accession>A0A1T5IZV7</accession>
<protein>
    <recommendedName>
        <fullName evidence="4">Lipoprotein</fullName>
    </recommendedName>
</protein>
<dbReference type="RefSeq" id="WP_143785579.1">
    <property type="nucleotide sequence ID" value="NZ_FUZU01000001.1"/>
</dbReference>
<reference evidence="2 3" key="1">
    <citation type="submission" date="2017-02" db="EMBL/GenBank/DDBJ databases">
        <authorList>
            <person name="Peterson S.W."/>
        </authorList>
    </citation>
    <scope>NUCLEOTIDE SEQUENCE [LARGE SCALE GENOMIC DNA]</scope>
    <source>
        <strain evidence="2 3">DSM 25262</strain>
    </source>
</reference>
<evidence type="ECO:0008006" key="4">
    <source>
        <dbReference type="Google" id="ProtNLM"/>
    </source>
</evidence>
<feature type="chain" id="PRO_5012979057" description="Lipoprotein" evidence="1">
    <location>
        <begin position="19"/>
        <end position="186"/>
    </location>
</feature>
<dbReference type="AlphaFoldDB" id="A0A1T5IZV7"/>
<sequence length="186" mass="20495">MKSAFKVLLMAVAIIVFARCSDDDEPALEYRQQGFVKGTIAGTTGSSSAIINESFTYSQYLPGLYGEEGMSYYEINDDGSIYARVIRHDVNTGGYVGFYFTLDDENDVTPEDVYYIVIYRNNNLDGKAFDFSISSSGNDFSISDFSFDISSGRTKGKYVLEGSANSTGKNATVTGEFDVVIKQIVY</sequence>
<dbReference type="EMBL" id="FUZU01000001">
    <property type="protein sequence ID" value="SKC44727.1"/>
    <property type="molecule type" value="Genomic_DNA"/>
</dbReference>
<evidence type="ECO:0000256" key="1">
    <source>
        <dbReference type="SAM" id="SignalP"/>
    </source>
</evidence>
<feature type="signal peptide" evidence="1">
    <location>
        <begin position="1"/>
        <end position="18"/>
    </location>
</feature>
<proteinExistence type="predicted"/>
<keyword evidence="1" id="KW-0732">Signal</keyword>
<evidence type="ECO:0000313" key="2">
    <source>
        <dbReference type="EMBL" id="SKC44727.1"/>
    </source>
</evidence>
<keyword evidence="3" id="KW-1185">Reference proteome</keyword>